<sequence>MRAVVWLRDWESLVAAVGVAVHLQIIVAPGAGDGLSYTWFSGAFRTWVRGLDIGHHVAHQARHTLATKLLRNGANLTHVKRYLGQVSEAMAEHYVHLANTDPKLEDALQAVWVGGPGSAEPGMVLSGGEPMSRTEAKAMLIDLTRKSTPAEGGFCTFQPVVNGDTCPFNLNCHSCDKFVMSGADLVYWHRKREQWRTVAEGAPDSATADSLHDLFEPTARAIRGLEKALEAVGLLDEALSLDLRRPQDYFGRVWSTAFRAQELARHEEGGEAA</sequence>
<gene>
    <name evidence="3" type="ORF">SAMN02787144_105514</name>
</gene>
<dbReference type="Gene3D" id="1.10.443.10">
    <property type="entry name" value="Intergrase catalytic core"/>
    <property type="match status" value="1"/>
</dbReference>
<keyword evidence="1" id="KW-0233">DNA recombination</keyword>
<dbReference type="GO" id="GO:0006310">
    <property type="term" value="P:DNA recombination"/>
    <property type="evidence" value="ECO:0007669"/>
    <property type="project" value="UniProtKB-KW"/>
</dbReference>
<evidence type="ECO:0000313" key="3">
    <source>
        <dbReference type="EMBL" id="SFY44915.1"/>
    </source>
</evidence>
<dbReference type="AlphaFoldDB" id="A0A1K2FB05"/>
<feature type="domain" description="Tyr recombinase" evidence="2">
    <location>
        <begin position="1"/>
        <end position="109"/>
    </location>
</feature>
<evidence type="ECO:0000259" key="2">
    <source>
        <dbReference type="PROSITE" id="PS51898"/>
    </source>
</evidence>
<dbReference type="SUPFAM" id="SSF56349">
    <property type="entry name" value="DNA breaking-rejoining enzymes"/>
    <property type="match status" value="1"/>
</dbReference>
<dbReference type="CDD" id="cd00397">
    <property type="entry name" value="DNA_BRE_C"/>
    <property type="match status" value="1"/>
</dbReference>
<reference evidence="3 4" key="1">
    <citation type="submission" date="2016-11" db="EMBL/GenBank/DDBJ databases">
        <authorList>
            <person name="Jaros S."/>
            <person name="Januszkiewicz K."/>
            <person name="Wedrychowicz H."/>
        </authorList>
    </citation>
    <scope>NUCLEOTIDE SEQUENCE [LARGE SCALE GENOMIC DNA]</scope>
    <source>
        <strain evidence="3 4">OK807</strain>
    </source>
</reference>
<accession>A0A1K2FB05</accession>
<dbReference type="STRING" id="1893.SAMN02787144_105514"/>
<dbReference type="Pfam" id="PF00589">
    <property type="entry name" value="Phage_integrase"/>
    <property type="match status" value="1"/>
</dbReference>
<dbReference type="Proteomes" id="UP000181909">
    <property type="component" value="Unassembled WGS sequence"/>
</dbReference>
<dbReference type="EMBL" id="FPJO01000055">
    <property type="protein sequence ID" value="SFY44915.1"/>
    <property type="molecule type" value="Genomic_DNA"/>
</dbReference>
<organism evidence="3 4">
    <name type="scientific">Streptomyces atratus</name>
    <dbReference type="NCBI Taxonomy" id="1893"/>
    <lineage>
        <taxon>Bacteria</taxon>
        <taxon>Bacillati</taxon>
        <taxon>Actinomycetota</taxon>
        <taxon>Actinomycetes</taxon>
        <taxon>Kitasatosporales</taxon>
        <taxon>Streptomycetaceae</taxon>
        <taxon>Streptomyces</taxon>
    </lineage>
</organism>
<dbReference type="GO" id="GO:0003677">
    <property type="term" value="F:DNA binding"/>
    <property type="evidence" value="ECO:0007669"/>
    <property type="project" value="InterPro"/>
</dbReference>
<evidence type="ECO:0000313" key="4">
    <source>
        <dbReference type="Proteomes" id="UP000181909"/>
    </source>
</evidence>
<proteinExistence type="predicted"/>
<name>A0A1K2FB05_STRAR</name>
<dbReference type="InterPro" id="IPR002104">
    <property type="entry name" value="Integrase_catalytic"/>
</dbReference>
<dbReference type="InterPro" id="IPR013762">
    <property type="entry name" value="Integrase-like_cat_sf"/>
</dbReference>
<dbReference type="InterPro" id="IPR011010">
    <property type="entry name" value="DNA_brk_join_enz"/>
</dbReference>
<dbReference type="GO" id="GO:0015074">
    <property type="term" value="P:DNA integration"/>
    <property type="evidence" value="ECO:0007669"/>
    <property type="project" value="InterPro"/>
</dbReference>
<evidence type="ECO:0000256" key="1">
    <source>
        <dbReference type="ARBA" id="ARBA00023172"/>
    </source>
</evidence>
<protein>
    <submittedName>
        <fullName evidence="3">Phage integrase family protein</fullName>
    </submittedName>
</protein>
<dbReference type="PROSITE" id="PS51898">
    <property type="entry name" value="TYR_RECOMBINASE"/>
    <property type="match status" value="1"/>
</dbReference>